<evidence type="ECO:0000313" key="15">
    <source>
        <dbReference type="EMBL" id="KAG6536471.1"/>
    </source>
</evidence>
<keyword evidence="5" id="KW-0630">Potassium</keyword>
<feature type="transmembrane region" description="Helical" evidence="13">
    <location>
        <begin position="215"/>
        <end position="235"/>
    </location>
</feature>
<feature type="transmembrane region" description="Helical" evidence="13">
    <location>
        <begin position="323"/>
        <end position="345"/>
    </location>
</feature>
<feature type="transmembrane region" description="Helical" evidence="13">
    <location>
        <begin position="119"/>
        <end position="137"/>
    </location>
</feature>
<feature type="transmembrane region" description="Helical" evidence="13">
    <location>
        <begin position="293"/>
        <end position="311"/>
    </location>
</feature>
<evidence type="ECO:0000256" key="3">
    <source>
        <dbReference type="ARBA" id="ARBA00022538"/>
    </source>
</evidence>
<keyword evidence="10" id="KW-0739">Sodium transport</keyword>
<keyword evidence="3" id="KW-0633">Potassium transport</keyword>
<keyword evidence="2" id="KW-0813">Transport</keyword>
<gene>
    <name evidence="15" type="ORF">ZIOFF_001528</name>
</gene>
<dbReference type="GO" id="GO:0015385">
    <property type="term" value="F:sodium:proton antiporter activity"/>
    <property type="evidence" value="ECO:0007669"/>
    <property type="project" value="InterPro"/>
</dbReference>
<keyword evidence="16" id="KW-1185">Reference proteome</keyword>
<dbReference type="GO" id="GO:0005886">
    <property type="term" value="C:plasma membrane"/>
    <property type="evidence" value="ECO:0007669"/>
    <property type="project" value="TreeGrafter"/>
</dbReference>
<evidence type="ECO:0000256" key="12">
    <source>
        <dbReference type="ARBA" id="ARBA00047912"/>
    </source>
</evidence>
<proteinExistence type="predicted"/>
<evidence type="ECO:0000256" key="4">
    <source>
        <dbReference type="ARBA" id="ARBA00022692"/>
    </source>
</evidence>
<dbReference type="EMBL" id="JACMSC010000001">
    <property type="protein sequence ID" value="KAG6536471.1"/>
    <property type="molecule type" value="Genomic_DNA"/>
</dbReference>
<evidence type="ECO:0000256" key="11">
    <source>
        <dbReference type="ARBA" id="ARBA00047524"/>
    </source>
</evidence>
<comment type="catalytic activity">
    <reaction evidence="12">
        <text>K(+)(in) + H(+)(out) = K(+)(out) + H(+)(in)</text>
        <dbReference type="Rhea" id="RHEA:29467"/>
        <dbReference type="ChEBI" id="CHEBI:15378"/>
        <dbReference type="ChEBI" id="CHEBI:29103"/>
    </reaction>
</comment>
<dbReference type="PANTHER" id="PTHR10110:SF197">
    <property type="entry name" value="SODIUM_HYDROGEN EXCHANGER"/>
    <property type="match status" value="1"/>
</dbReference>
<evidence type="ECO:0000256" key="8">
    <source>
        <dbReference type="ARBA" id="ARBA00023065"/>
    </source>
</evidence>
<dbReference type="Gene3D" id="6.10.140.1330">
    <property type="match status" value="1"/>
</dbReference>
<evidence type="ECO:0000313" key="16">
    <source>
        <dbReference type="Proteomes" id="UP000734854"/>
    </source>
</evidence>
<comment type="subcellular location">
    <subcellularLocation>
        <location evidence="1">Membrane</location>
        <topology evidence="1">Multi-pass membrane protein</topology>
    </subcellularLocation>
</comment>
<sequence length="352" mass="39442">MSPYLQSVMSVTDIFLIYFQNFLMYFQNFLIGSYFLLKKIGITSLKIQDYLAIGAIFSSTDSVSTLQVLNQEETPLLYSIVFGEGVVNDATSVVLFNAVQSLDLSNVNTMTAFELFAKFLYLFFTSTALGILVNSSPFQCQNILNVVFWTFQVGLISAYSIKKLYIGRSTLQIALLCQLLSLSGILTIFFCGIIMSHYTWHNVTERSRITTRHAFATMSFISETFIFLYVGMDALDIDKWKMSDASVGTTITASGTLFSLVMVGRAIFVFALANVSNCFTHRSNAKIDLTSQFVIWWAGLMRGAVTIALSYNQFSSSSTSKEYAFMITTTIIIVLFSTVVSQQLLPYNFQKI</sequence>
<keyword evidence="9 13" id="KW-0472">Membrane</keyword>
<dbReference type="GO" id="GO:0098719">
    <property type="term" value="P:sodium ion import across plasma membrane"/>
    <property type="evidence" value="ECO:0007669"/>
    <property type="project" value="TreeGrafter"/>
</dbReference>
<dbReference type="Proteomes" id="UP000734854">
    <property type="component" value="Unassembled WGS sequence"/>
</dbReference>
<dbReference type="InterPro" id="IPR006153">
    <property type="entry name" value="Cation/H_exchanger_TM"/>
</dbReference>
<evidence type="ECO:0000256" key="6">
    <source>
        <dbReference type="ARBA" id="ARBA00022989"/>
    </source>
</evidence>
<keyword evidence="7" id="KW-0915">Sodium</keyword>
<keyword evidence="6 13" id="KW-1133">Transmembrane helix</keyword>
<evidence type="ECO:0000256" key="1">
    <source>
        <dbReference type="ARBA" id="ARBA00004141"/>
    </source>
</evidence>
<dbReference type="GO" id="GO:0015386">
    <property type="term" value="F:potassium:proton antiporter activity"/>
    <property type="evidence" value="ECO:0007669"/>
    <property type="project" value="TreeGrafter"/>
</dbReference>
<organism evidence="15 16">
    <name type="scientific">Zingiber officinale</name>
    <name type="common">Ginger</name>
    <name type="synonym">Amomum zingiber</name>
    <dbReference type="NCBI Taxonomy" id="94328"/>
    <lineage>
        <taxon>Eukaryota</taxon>
        <taxon>Viridiplantae</taxon>
        <taxon>Streptophyta</taxon>
        <taxon>Embryophyta</taxon>
        <taxon>Tracheophyta</taxon>
        <taxon>Spermatophyta</taxon>
        <taxon>Magnoliopsida</taxon>
        <taxon>Liliopsida</taxon>
        <taxon>Zingiberales</taxon>
        <taxon>Zingiberaceae</taxon>
        <taxon>Zingiber</taxon>
    </lineage>
</organism>
<evidence type="ECO:0000256" key="13">
    <source>
        <dbReference type="SAM" id="Phobius"/>
    </source>
</evidence>
<keyword evidence="4 13" id="KW-0812">Transmembrane</keyword>
<evidence type="ECO:0000256" key="10">
    <source>
        <dbReference type="ARBA" id="ARBA00023201"/>
    </source>
</evidence>
<keyword evidence="8" id="KW-0406">Ion transport</keyword>
<evidence type="ECO:0000256" key="5">
    <source>
        <dbReference type="ARBA" id="ARBA00022958"/>
    </source>
</evidence>
<dbReference type="AlphaFoldDB" id="A0A8J5HUZ1"/>
<dbReference type="InterPro" id="IPR018422">
    <property type="entry name" value="Cation/H_exchanger_CPA1"/>
</dbReference>
<protein>
    <recommendedName>
        <fullName evidence="14">Cation/H+ exchanger transmembrane domain-containing protein</fullName>
    </recommendedName>
</protein>
<feature type="transmembrane region" description="Helical" evidence="13">
    <location>
        <begin position="173"/>
        <end position="195"/>
    </location>
</feature>
<feature type="transmembrane region" description="Helical" evidence="13">
    <location>
        <begin position="143"/>
        <end position="161"/>
    </location>
</feature>
<comment type="catalytic activity">
    <reaction evidence="11">
        <text>Na(+)(in) + H(+)(out) = Na(+)(out) + H(+)(in)</text>
        <dbReference type="Rhea" id="RHEA:29419"/>
        <dbReference type="ChEBI" id="CHEBI:15378"/>
        <dbReference type="ChEBI" id="CHEBI:29101"/>
    </reaction>
</comment>
<evidence type="ECO:0000256" key="9">
    <source>
        <dbReference type="ARBA" id="ARBA00023136"/>
    </source>
</evidence>
<evidence type="ECO:0000256" key="7">
    <source>
        <dbReference type="ARBA" id="ARBA00023053"/>
    </source>
</evidence>
<feature type="transmembrane region" description="Helical" evidence="13">
    <location>
        <begin position="15"/>
        <end position="37"/>
    </location>
</feature>
<feature type="domain" description="Cation/H+ exchanger transmembrane" evidence="14">
    <location>
        <begin position="25"/>
        <end position="339"/>
    </location>
</feature>
<reference evidence="15 16" key="1">
    <citation type="submission" date="2020-08" db="EMBL/GenBank/DDBJ databases">
        <title>Plant Genome Project.</title>
        <authorList>
            <person name="Zhang R.-G."/>
        </authorList>
    </citation>
    <scope>NUCLEOTIDE SEQUENCE [LARGE SCALE GENOMIC DNA]</scope>
    <source>
        <tissue evidence="15">Rhizome</tissue>
    </source>
</reference>
<name>A0A8J5HUZ1_ZINOF</name>
<feature type="transmembrane region" description="Helical" evidence="13">
    <location>
        <begin position="247"/>
        <end position="273"/>
    </location>
</feature>
<comment type="caution">
    <text evidence="15">The sequence shown here is derived from an EMBL/GenBank/DDBJ whole genome shotgun (WGS) entry which is preliminary data.</text>
</comment>
<dbReference type="PANTHER" id="PTHR10110">
    <property type="entry name" value="SODIUM/HYDROGEN EXCHANGER"/>
    <property type="match status" value="1"/>
</dbReference>
<dbReference type="Pfam" id="PF00999">
    <property type="entry name" value="Na_H_Exchanger"/>
    <property type="match status" value="1"/>
</dbReference>
<dbReference type="GO" id="GO:0051453">
    <property type="term" value="P:regulation of intracellular pH"/>
    <property type="evidence" value="ECO:0007669"/>
    <property type="project" value="TreeGrafter"/>
</dbReference>
<evidence type="ECO:0000259" key="14">
    <source>
        <dbReference type="Pfam" id="PF00999"/>
    </source>
</evidence>
<accession>A0A8J5HUZ1</accession>
<evidence type="ECO:0000256" key="2">
    <source>
        <dbReference type="ARBA" id="ARBA00022448"/>
    </source>
</evidence>